<comment type="caution">
    <text evidence="1">The sequence shown here is derived from an EMBL/GenBank/DDBJ whole genome shotgun (WGS) entry which is preliminary data.</text>
</comment>
<dbReference type="EMBL" id="JANTZM010000008">
    <property type="protein sequence ID" value="MCS4157957.1"/>
    <property type="molecule type" value="Genomic_DNA"/>
</dbReference>
<dbReference type="SUPFAM" id="SSF53448">
    <property type="entry name" value="Nucleotide-diphospho-sugar transferases"/>
    <property type="match status" value="1"/>
</dbReference>
<dbReference type="InterPro" id="IPR029044">
    <property type="entry name" value="Nucleotide-diphossugar_trans"/>
</dbReference>
<evidence type="ECO:0008006" key="3">
    <source>
        <dbReference type="Google" id="ProtNLM"/>
    </source>
</evidence>
<accession>A0AAW5P817</accession>
<sequence>MNTTSPVLLLIYNRPAHTEQVMAQLREAEPPKLFVAADGPRTDQPDDAERCERARDVATHVDWDCNVHTLFRDENLGCKKAVSSAITWFFDHVEEGIILEDDCVPHCTFFPYCSHLLERYRGDERVMVVSGNNFQPARRSYDASYYFSAYSHCWGWATWKQSWEHYNGDLETWSELREKEWLQGWLGSEAIAQYWKSIFDRVARGDIDSWAYAWTFSCWTQHGLSVLPSKNLVTNIGFGAHATHTNAKDGETGHLSTYPMLFPMEDPANVVRNYAADEYTAHSHFGIKTGLRRWVDRHTPELIKRAARSIIGGSYGY</sequence>
<organism evidence="1 2">
    <name type="scientific">Salinibacter ruber</name>
    <dbReference type="NCBI Taxonomy" id="146919"/>
    <lineage>
        <taxon>Bacteria</taxon>
        <taxon>Pseudomonadati</taxon>
        <taxon>Rhodothermota</taxon>
        <taxon>Rhodothermia</taxon>
        <taxon>Rhodothermales</taxon>
        <taxon>Salinibacteraceae</taxon>
        <taxon>Salinibacter</taxon>
    </lineage>
</organism>
<protein>
    <recommendedName>
        <fullName evidence="3">Methyltransferase FkbM</fullName>
    </recommendedName>
</protein>
<dbReference type="Proteomes" id="UP001155110">
    <property type="component" value="Unassembled WGS sequence"/>
</dbReference>
<evidence type="ECO:0000313" key="1">
    <source>
        <dbReference type="EMBL" id="MCS4157957.1"/>
    </source>
</evidence>
<dbReference type="RefSeq" id="WP_259258404.1">
    <property type="nucleotide sequence ID" value="NZ_JANTZM010000008.1"/>
</dbReference>
<gene>
    <name evidence="1" type="ORF">GGP99_001924</name>
</gene>
<dbReference type="Gene3D" id="3.90.550.10">
    <property type="entry name" value="Spore Coat Polysaccharide Biosynthesis Protein SpsA, Chain A"/>
    <property type="match status" value="1"/>
</dbReference>
<evidence type="ECO:0000313" key="2">
    <source>
        <dbReference type="Proteomes" id="UP001155110"/>
    </source>
</evidence>
<dbReference type="AlphaFoldDB" id="A0AAW5P817"/>
<name>A0AAW5P817_9BACT</name>
<proteinExistence type="predicted"/>
<reference evidence="1" key="1">
    <citation type="submission" date="2022-08" db="EMBL/GenBank/DDBJ databases">
        <title>Genomic Encyclopedia of Type Strains, Phase V (KMG-V): Genome sequencing to study the core and pangenomes of soil and plant-associated prokaryotes.</title>
        <authorList>
            <person name="Whitman W."/>
        </authorList>
    </citation>
    <scope>NUCLEOTIDE SEQUENCE</scope>
    <source>
        <strain evidence="1">SP3002</strain>
    </source>
</reference>